<gene>
    <name evidence="3" type="ORF">BKA14_004222</name>
</gene>
<dbReference type="Proteomes" id="UP000542742">
    <property type="component" value="Unassembled WGS sequence"/>
</dbReference>
<comment type="caution">
    <text evidence="3">The sequence shown here is derived from an EMBL/GenBank/DDBJ whole genome shotgun (WGS) entry which is preliminary data.</text>
</comment>
<dbReference type="AlphaFoldDB" id="A0A7W7G2V9"/>
<keyword evidence="2" id="KW-0812">Transmembrane</keyword>
<organism evidence="3 4">
    <name type="scientific">Paractinoplanes abujensis</name>
    <dbReference type="NCBI Taxonomy" id="882441"/>
    <lineage>
        <taxon>Bacteria</taxon>
        <taxon>Bacillati</taxon>
        <taxon>Actinomycetota</taxon>
        <taxon>Actinomycetes</taxon>
        <taxon>Micromonosporales</taxon>
        <taxon>Micromonosporaceae</taxon>
        <taxon>Paractinoplanes</taxon>
    </lineage>
</organism>
<keyword evidence="2" id="KW-0472">Membrane</keyword>
<protein>
    <submittedName>
        <fullName evidence="3">Uncharacterized protein</fullName>
    </submittedName>
</protein>
<name>A0A7W7G2V9_9ACTN</name>
<evidence type="ECO:0000256" key="2">
    <source>
        <dbReference type="SAM" id="Phobius"/>
    </source>
</evidence>
<evidence type="ECO:0000313" key="4">
    <source>
        <dbReference type="Proteomes" id="UP000542742"/>
    </source>
</evidence>
<feature type="region of interest" description="Disordered" evidence="1">
    <location>
        <begin position="22"/>
        <end position="41"/>
    </location>
</feature>
<keyword evidence="4" id="KW-1185">Reference proteome</keyword>
<dbReference type="EMBL" id="JACHMF010000001">
    <property type="protein sequence ID" value="MBB4694074.1"/>
    <property type="molecule type" value="Genomic_DNA"/>
</dbReference>
<reference evidence="3 4" key="1">
    <citation type="submission" date="2020-08" db="EMBL/GenBank/DDBJ databases">
        <title>Sequencing the genomes of 1000 actinobacteria strains.</title>
        <authorList>
            <person name="Klenk H.-P."/>
        </authorList>
    </citation>
    <scope>NUCLEOTIDE SEQUENCE [LARGE SCALE GENOMIC DNA]</scope>
    <source>
        <strain evidence="3 4">DSM 45518</strain>
    </source>
</reference>
<feature type="compositionally biased region" description="Basic and acidic residues" evidence="1">
    <location>
        <begin position="28"/>
        <end position="41"/>
    </location>
</feature>
<accession>A0A7W7G2V9</accession>
<sequence>MAYTPDKPKLPETSDELRARIPGWGADLDPRDRPAVPREQFDPTFSGAHWEFPERQPELWPRERSIEHAFLTPVFGTSCPPKGLSGKIRRYSYARYSEARAAHWLLLLASDRVDAVESTLRSFVSRRPDNPVTETGVLADGPRGERRADKGHHLLDPVIVAAPWVLGAGLAYALIRRLVRQ</sequence>
<evidence type="ECO:0000256" key="1">
    <source>
        <dbReference type="SAM" id="MobiDB-lite"/>
    </source>
</evidence>
<evidence type="ECO:0000313" key="3">
    <source>
        <dbReference type="EMBL" id="MBB4694074.1"/>
    </source>
</evidence>
<proteinExistence type="predicted"/>
<feature type="transmembrane region" description="Helical" evidence="2">
    <location>
        <begin position="154"/>
        <end position="175"/>
    </location>
</feature>
<keyword evidence="2" id="KW-1133">Transmembrane helix</keyword>
<dbReference type="RefSeq" id="WP_184952617.1">
    <property type="nucleotide sequence ID" value="NZ_BOMC01000039.1"/>
</dbReference>